<feature type="compositionally biased region" description="Low complexity" evidence="2">
    <location>
        <begin position="20"/>
        <end position="31"/>
    </location>
</feature>
<dbReference type="EMBL" id="KZ680207">
    <property type="protein sequence ID" value="PTB70864.1"/>
    <property type="molecule type" value="Genomic_DNA"/>
</dbReference>
<reference evidence="5" key="1">
    <citation type="submission" date="2016-07" db="EMBL/GenBank/DDBJ databases">
        <title>Multiple horizontal gene transfer events from other fungi enriched the ability of initially mycotrophic Trichoderma (Ascomycota) to feed on dead plant biomass.</title>
        <authorList>
            <consortium name="DOE Joint Genome Institute"/>
            <person name="Atanasova L."/>
            <person name="Chenthamara K."/>
            <person name="Zhang J."/>
            <person name="Grujic M."/>
            <person name="Henrissat B."/>
            <person name="Kuo A."/>
            <person name="Aerts A."/>
            <person name="Salamov A."/>
            <person name="Lipzen A."/>
            <person name="Labutti K."/>
            <person name="Barry K."/>
            <person name="Miao Y."/>
            <person name="Rahimi M.J."/>
            <person name="Shen Q."/>
            <person name="Grigoriev I.V."/>
            <person name="Kubicek C.P."/>
            <person name="Druzhinina I.S."/>
        </authorList>
    </citation>
    <scope>NUCLEOTIDE SEQUENCE [LARGE SCALE GENOMIC DNA]</scope>
    <source>
        <strain evidence="5">TUCIM 6016</strain>
    </source>
</reference>
<proteinExistence type="predicted"/>
<feature type="region of interest" description="Disordered" evidence="2">
    <location>
        <begin position="118"/>
        <end position="137"/>
    </location>
</feature>
<evidence type="ECO:0000256" key="1">
    <source>
        <dbReference type="SAM" id="Coils"/>
    </source>
</evidence>
<evidence type="ECO:0000259" key="3">
    <source>
        <dbReference type="Pfam" id="PF15463"/>
    </source>
</evidence>
<accession>A0A2T4BNG9</accession>
<protein>
    <recommendedName>
        <fullName evidence="3">Extracellular mutant protein 11 C-terminal domain-containing protein</fullName>
    </recommendedName>
</protein>
<feature type="region of interest" description="Disordered" evidence="2">
    <location>
        <begin position="249"/>
        <end position="337"/>
    </location>
</feature>
<dbReference type="InterPro" id="IPR053029">
    <property type="entry name" value="RNA_pol_I-specific_init_factor"/>
</dbReference>
<dbReference type="GO" id="GO:0070860">
    <property type="term" value="C:RNA polymerase I core factor complex"/>
    <property type="evidence" value="ECO:0007669"/>
    <property type="project" value="TreeGrafter"/>
</dbReference>
<feature type="compositionally biased region" description="Basic and acidic residues" evidence="2">
    <location>
        <begin position="276"/>
        <end position="303"/>
    </location>
</feature>
<dbReference type="GO" id="GO:0017025">
    <property type="term" value="F:TBP-class protein binding"/>
    <property type="evidence" value="ECO:0007669"/>
    <property type="project" value="TreeGrafter"/>
</dbReference>
<feature type="region of interest" description="Disordered" evidence="2">
    <location>
        <begin position="1"/>
        <end position="100"/>
    </location>
</feature>
<sequence length="514" mass="57601">MFARLKSESDVKSKEHNDTAANGIANGNAVAQPSREPERYQSSAPMLTSAAERRDLADSARVPVPGVNGNARQPTSHQRRFSQPPPESVQRSHSLSPASQHRHMDIFTGSQLGDSFMNSGLTTPLYEPSEADHEPLPDRKNAAVAAPAPAPAIMGPATTRPAAPRYNFDKRFLTSDNATFQIGEDLLMRVVPGTRNHNPTYMNDGFNRAVVNGYNKPAGHYRTSYTRPEPMPEKPPNLPVREVKIRPMSKPRQMEYDLGQKRSSSPAFASRGRPMRGKEDDVRPMSRFREIEEVEEEDRRQGGFDEEEDGDFDDGTSTVGGHQDGHATPRLRRHPMSPQRALESAIANTMQPFRPSAPKGNKRRRESLDYDDMALSSMSYTELQKEPFDFDPSKAPTHVGSGGAAGSADTLSAKLEQYQHQSEKEQRALFRNMNVDDWEEAGDWFADQFHEIMHKLREARRNKRRMIQEFENEAADREAAVRLRTEAIERKLAKMKQDGQRVVTPNEAAAGSGR</sequence>
<keyword evidence="5" id="KW-1185">Reference proteome</keyword>
<dbReference type="Proteomes" id="UP000241546">
    <property type="component" value="Unassembled WGS sequence"/>
</dbReference>
<evidence type="ECO:0000256" key="2">
    <source>
        <dbReference type="SAM" id="MobiDB-lite"/>
    </source>
</evidence>
<gene>
    <name evidence="4" type="ORF">BBK36DRAFT_1165358</name>
</gene>
<feature type="coiled-coil region" evidence="1">
    <location>
        <begin position="453"/>
        <end position="480"/>
    </location>
</feature>
<feature type="compositionally biased region" description="Acidic residues" evidence="2">
    <location>
        <begin position="304"/>
        <end position="314"/>
    </location>
</feature>
<dbReference type="InterPro" id="IPR029178">
    <property type="entry name" value="Ecm11_C"/>
</dbReference>
<dbReference type="OrthoDB" id="5346740at2759"/>
<dbReference type="PANTHER" id="PTHR28244:SF3">
    <property type="entry name" value="EXTRACELLULAR MUTANT PROTEIN 11 C-TERMINAL DOMAIN-CONTAINING PROTEIN"/>
    <property type="match status" value="1"/>
</dbReference>
<dbReference type="GO" id="GO:0042790">
    <property type="term" value="P:nucleolar large rRNA transcription by RNA polymerase I"/>
    <property type="evidence" value="ECO:0007669"/>
    <property type="project" value="TreeGrafter"/>
</dbReference>
<dbReference type="AlphaFoldDB" id="A0A2T4BNG9"/>
<keyword evidence="1" id="KW-0175">Coiled coil</keyword>
<feature type="compositionally biased region" description="Polar residues" evidence="2">
    <location>
        <begin position="89"/>
        <end position="99"/>
    </location>
</feature>
<feature type="domain" description="Extracellular mutant protein 11 C-terminal" evidence="3">
    <location>
        <begin position="369"/>
        <end position="502"/>
    </location>
</feature>
<evidence type="ECO:0000313" key="4">
    <source>
        <dbReference type="EMBL" id="PTB70864.1"/>
    </source>
</evidence>
<dbReference type="GO" id="GO:0001164">
    <property type="term" value="F:RNA polymerase I core promoter sequence-specific DNA binding"/>
    <property type="evidence" value="ECO:0007669"/>
    <property type="project" value="TreeGrafter"/>
</dbReference>
<feature type="compositionally biased region" description="Basic and acidic residues" evidence="2">
    <location>
        <begin position="1"/>
        <end position="18"/>
    </location>
</feature>
<organism evidence="4 5">
    <name type="scientific">Trichoderma citrinoviride</name>
    <dbReference type="NCBI Taxonomy" id="58853"/>
    <lineage>
        <taxon>Eukaryota</taxon>
        <taxon>Fungi</taxon>
        <taxon>Dikarya</taxon>
        <taxon>Ascomycota</taxon>
        <taxon>Pezizomycotina</taxon>
        <taxon>Sordariomycetes</taxon>
        <taxon>Hypocreomycetidae</taxon>
        <taxon>Hypocreales</taxon>
        <taxon>Hypocreaceae</taxon>
        <taxon>Trichoderma</taxon>
    </lineage>
</organism>
<evidence type="ECO:0000313" key="5">
    <source>
        <dbReference type="Proteomes" id="UP000241546"/>
    </source>
</evidence>
<dbReference type="RefSeq" id="XP_024754184.1">
    <property type="nucleotide sequence ID" value="XM_024894770.1"/>
</dbReference>
<dbReference type="GeneID" id="36602888"/>
<name>A0A2T4BNG9_9HYPO</name>
<dbReference type="Pfam" id="PF15463">
    <property type="entry name" value="ECM11"/>
    <property type="match status" value="1"/>
</dbReference>
<dbReference type="PANTHER" id="PTHR28244">
    <property type="entry name" value="RNA POLYMERASE I-SPECIFIC TRANSCRIPTION INITIATION FACTOR RRN11"/>
    <property type="match status" value="1"/>
</dbReference>